<feature type="transmembrane region" description="Helical" evidence="7">
    <location>
        <begin position="165"/>
        <end position="193"/>
    </location>
</feature>
<evidence type="ECO:0000256" key="4">
    <source>
        <dbReference type="ARBA" id="ARBA00022692"/>
    </source>
</evidence>
<comment type="subcellular location">
    <subcellularLocation>
        <location evidence="1">Cell membrane</location>
        <topology evidence="1">Multi-pass membrane protein</topology>
    </subcellularLocation>
</comment>
<sequence length="255" mass="26170">MDLDLSAATLLALLLGSVRAAAWLVLCPPFNSRVIPGPVKALLAVGLALPMAPKLTGQVPAAQPGPVIVAVVEQVVIGAALAFVTALFFAAVQAAGDLIDLFGGFALAFAFDPLAQTSTSIFGRFYNLIAVTLLFVTNGHQLVLRGFLESYELLPLTGALSIGRLSALLTEGLTALFLTALQMAGPLIVVLFLTDVGLGLLNRVAPALNAFSLGFPAKIFLTLTIVGTALTVLPQALEAIIETAVRAVVGLSGGG</sequence>
<reference evidence="8" key="2">
    <citation type="submission" date="2020-09" db="EMBL/GenBank/DDBJ databases">
        <authorList>
            <person name="Sun Q."/>
            <person name="Ohkuma M."/>
        </authorList>
    </citation>
    <scope>NUCLEOTIDE SEQUENCE</scope>
    <source>
        <strain evidence="8">JCM 3090</strain>
    </source>
</reference>
<dbReference type="GO" id="GO:0006605">
    <property type="term" value="P:protein targeting"/>
    <property type="evidence" value="ECO:0007669"/>
    <property type="project" value="InterPro"/>
</dbReference>
<dbReference type="EMBL" id="BMQB01000002">
    <property type="protein sequence ID" value="GGJ82298.1"/>
    <property type="molecule type" value="Genomic_DNA"/>
</dbReference>
<dbReference type="AlphaFoldDB" id="A0A8J3B0U0"/>
<protein>
    <submittedName>
        <fullName evidence="8">Flagellar biosynthetic protein FliR</fullName>
    </submittedName>
</protein>
<dbReference type="PANTHER" id="PTHR30065:SF1">
    <property type="entry name" value="SURFACE PRESENTATION OF ANTIGENS PROTEIN SPAR"/>
    <property type="match status" value="1"/>
</dbReference>
<keyword evidence="5 7" id="KW-1133">Transmembrane helix</keyword>
<evidence type="ECO:0000313" key="9">
    <source>
        <dbReference type="Proteomes" id="UP000649739"/>
    </source>
</evidence>
<dbReference type="InterPro" id="IPR002010">
    <property type="entry name" value="T3SS_IM_R"/>
</dbReference>
<comment type="similarity">
    <text evidence="2">Belongs to the FliR/MopE/SpaR family.</text>
</comment>
<evidence type="ECO:0000313" key="8">
    <source>
        <dbReference type="EMBL" id="GGJ82298.1"/>
    </source>
</evidence>
<keyword evidence="8" id="KW-0969">Cilium</keyword>
<keyword evidence="6 7" id="KW-0472">Membrane</keyword>
<reference evidence="8" key="1">
    <citation type="journal article" date="2014" name="Int. J. Syst. Evol. Microbiol.">
        <title>Complete genome sequence of Corynebacterium casei LMG S-19264T (=DSM 44701T), isolated from a smear-ripened cheese.</title>
        <authorList>
            <consortium name="US DOE Joint Genome Institute (JGI-PGF)"/>
            <person name="Walter F."/>
            <person name="Albersmeier A."/>
            <person name="Kalinowski J."/>
            <person name="Ruckert C."/>
        </authorList>
    </citation>
    <scope>NUCLEOTIDE SEQUENCE</scope>
    <source>
        <strain evidence="8">JCM 3090</strain>
    </source>
</reference>
<evidence type="ECO:0000256" key="7">
    <source>
        <dbReference type="SAM" id="Phobius"/>
    </source>
</evidence>
<keyword evidence="4 7" id="KW-0812">Transmembrane</keyword>
<dbReference type="PRINTS" id="PR00953">
    <property type="entry name" value="TYPE3IMRPROT"/>
</dbReference>
<evidence type="ECO:0000256" key="6">
    <source>
        <dbReference type="ARBA" id="ARBA00023136"/>
    </source>
</evidence>
<gene>
    <name evidence="8" type="ORF">GCM10010123_09990</name>
</gene>
<dbReference type="Proteomes" id="UP000649739">
    <property type="component" value="Unassembled WGS sequence"/>
</dbReference>
<feature type="transmembrane region" description="Helical" evidence="7">
    <location>
        <begin position="213"/>
        <end position="233"/>
    </location>
</feature>
<dbReference type="PANTHER" id="PTHR30065">
    <property type="entry name" value="FLAGELLAR BIOSYNTHETIC PROTEIN FLIR"/>
    <property type="match status" value="1"/>
</dbReference>
<feature type="transmembrane region" description="Helical" evidence="7">
    <location>
        <begin position="67"/>
        <end position="91"/>
    </location>
</feature>
<dbReference type="Pfam" id="PF01311">
    <property type="entry name" value="Bac_export_1"/>
    <property type="match status" value="1"/>
</dbReference>
<feature type="transmembrane region" description="Helical" evidence="7">
    <location>
        <begin position="121"/>
        <end position="144"/>
    </location>
</feature>
<keyword evidence="3" id="KW-1003">Cell membrane</keyword>
<keyword evidence="8" id="KW-0966">Cell projection</keyword>
<dbReference type="RefSeq" id="WP_189168864.1">
    <property type="nucleotide sequence ID" value="NZ_BMQB01000002.1"/>
</dbReference>
<proteinExistence type="inferred from homology"/>
<comment type="caution">
    <text evidence="8">The sequence shown here is derived from an EMBL/GenBank/DDBJ whole genome shotgun (WGS) entry which is preliminary data.</text>
</comment>
<organism evidence="8 9">
    <name type="scientific">Pilimelia anulata</name>
    <dbReference type="NCBI Taxonomy" id="53371"/>
    <lineage>
        <taxon>Bacteria</taxon>
        <taxon>Bacillati</taxon>
        <taxon>Actinomycetota</taxon>
        <taxon>Actinomycetes</taxon>
        <taxon>Micromonosporales</taxon>
        <taxon>Micromonosporaceae</taxon>
        <taxon>Pilimelia</taxon>
    </lineage>
</organism>
<dbReference type="GO" id="GO:0005886">
    <property type="term" value="C:plasma membrane"/>
    <property type="evidence" value="ECO:0007669"/>
    <property type="project" value="UniProtKB-SubCell"/>
</dbReference>
<evidence type="ECO:0000256" key="3">
    <source>
        <dbReference type="ARBA" id="ARBA00022475"/>
    </source>
</evidence>
<keyword evidence="8" id="KW-0282">Flagellum</keyword>
<name>A0A8J3B0U0_9ACTN</name>
<evidence type="ECO:0000256" key="5">
    <source>
        <dbReference type="ARBA" id="ARBA00022989"/>
    </source>
</evidence>
<keyword evidence="9" id="KW-1185">Reference proteome</keyword>
<evidence type="ECO:0000256" key="2">
    <source>
        <dbReference type="ARBA" id="ARBA00009772"/>
    </source>
</evidence>
<accession>A0A8J3B0U0</accession>
<evidence type="ECO:0000256" key="1">
    <source>
        <dbReference type="ARBA" id="ARBA00004651"/>
    </source>
</evidence>